<keyword evidence="1" id="KW-0677">Repeat</keyword>
<dbReference type="SMART" id="SM00248">
    <property type="entry name" value="ANK"/>
    <property type="match status" value="16"/>
</dbReference>
<dbReference type="EMBL" id="CAJVCH010566695">
    <property type="protein sequence ID" value="CAG7832741.1"/>
    <property type="molecule type" value="Genomic_DNA"/>
</dbReference>
<evidence type="ECO:0000256" key="2">
    <source>
        <dbReference type="ARBA" id="ARBA00023043"/>
    </source>
</evidence>
<dbReference type="PANTHER" id="PTHR24161">
    <property type="entry name" value="ANK_REP_REGION DOMAIN-CONTAINING PROTEIN-RELATED"/>
    <property type="match status" value="1"/>
</dbReference>
<keyword evidence="4" id="KW-1133">Transmembrane helix</keyword>
<dbReference type="OrthoDB" id="1661883at2759"/>
<feature type="repeat" description="ANK" evidence="3">
    <location>
        <begin position="518"/>
        <end position="550"/>
    </location>
</feature>
<feature type="repeat" description="ANK" evidence="3">
    <location>
        <begin position="245"/>
        <end position="277"/>
    </location>
</feature>
<dbReference type="Pfam" id="PF00023">
    <property type="entry name" value="Ank"/>
    <property type="match status" value="1"/>
</dbReference>
<name>A0A8J2Q436_9HEXA</name>
<feature type="repeat" description="ANK" evidence="3">
    <location>
        <begin position="484"/>
        <end position="506"/>
    </location>
</feature>
<feature type="repeat" description="ANK" evidence="3">
    <location>
        <begin position="452"/>
        <end position="477"/>
    </location>
</feature>
<feature type="repeat" description="ANK" evidence="3">
    <location>
        <begin position="316"/>
        <end position="348"/>
    </location>
</feature>
<feature type="repeat" description="ANK" evidence="3">
    <location>
        <begin position="69"/>
        <end position="101"/>
    </location>
</feature>
<keyword evidence="2 3" id="KW-0040">ANK repeat</keyword>
<dbReference type="PROSITE" id="PS50297">
    <property type="entry name" value="ANK_REP_REGION"/>
    <property type="match status" value="9"/>
</dbReference>
<feature type="non-terminal residue" evidence="5">
    <location>
        <position position="752"/>
    </location>
</feature>
<dbReference type="Proteomes" id="UP000708208">
    <property type="component" value="Unassembled WGS sequence"/>
</dbReference>
<evidence type="ECO:0000313" key="5">
    <source>
        <dbReference type="EMBL" id="CAG7832741.1"/>
    </source>
</evidence>
<protein>
    <recommendedName>
        <fullName evidence="7">Transient receptor potential cation channel subfamily A member 1</fullName>
    </recommendedName>
</protein>
<sequence length="752" mass="83505">MLALLNWKLFGAKESRKIVQFHFEKEKEGVSLLTESPFRILKVAERGDAEEFRQIVTCDQSKLEVKDIRGRSAVHHAALKDNTQILEIIASFGGDLNASDFQGNTALHLAVEGDAVETIELLLKNKANAKLYNGNMQTPLHLCCTWNKPTCLSVMARFPRLLDVHQGDEHGRTALHVACIFDHEECVKILLADLHASPRKVCSHKFYPIHEAAKHGSSRSLGALLTMGAGNDCPREEMILFYDAEGNAPLHSAVHGGDSQTVKLCLLSGAKISIQQQDLSTAVHLACSQGALEIVRMMFTIQPEEKETALQACDLERMTPLHCAAMYDHSELVDYLISEGACLDTLDKNRNSPLQLAASRKAWNAAKFAEIKKVANVDAKDKKGLTPLHLAGKYGNLEGLGNLLSFGANVFAQNLEGENVFHVACKYGRLAIVQKILKMDNANAIINEGNGNGLTPFHIAAQGGHCEILKLLMSKGALLHRDYDGCTPIHLAAKNGHYQAMKLILSTHSHLVDLVDTTGNTPLHTAAYSNQARAVSLLLKLGCRLTYNDYGLSAVDYALQNNFVDVVSTMVTDPNRGNDILGMTEGRNPFIMTAIVAKMPSVAKTVLDQNVVPSDTKPDAPRFHIKYNFKWFSHPAEDALVNKVEDCLPLQTKPKLPPEKIFVPVLNEMVAHKRVDLLSHELCQKYLQMKWDSCGKYFQMFNLFLYMIYLALVTSYSVSPWTKDEQFIATWNDLHDFEVDKKENELIQDILA</sequence>
<evidence type="ECO:0000256" key="4">
    <source>
        <dbReference type="SAM" id="Phobius"/>
    </source>
</evidence>
<evidence type="ECO:0000256" key="1">
    <source>
        <dbReference type="ARBA" id="ARBA00022737"/>
    </source>
</evidence>
<keyword evidence="4" id="KW-0812">Transmembrane</keyword>
<feature type="repeat" description="ANK" evidence="3">
    <location>
        <begin position="383"/>
        <end position="415"/>
    </location>
</feature>
<dbReference type="PROSITE" id="PS50088">
    <property type="entry name" value="ANK_REPEAT"/>
    <property type="match status" value="9"/>
</dbReference>
<dbReference type="Pfam" id="PF12796">
    <property type="entry name" value="Ank_2"/>
    <property type="match status" value="5"/>
</dbReference>
<reference evidence="5" key="1">
    <citation type="submission" date="2021-06" db="EMBL/GenBank/DDBJ databases">
        <authorList>
            <person name="Hodson N. C."/>
            <person name="Mongue J. A."/>
            <person name="Jaron S. K."/>
        </authorList>
    </citation>
    <scope>NUCLEOTIDE SEQUENCE</scope>
</reference>
<feature type="repeat" description="ANK" evidence="3">
    <location>
        <begin position="102"/>
        <end position="134"/>
    </location>
</feature>
<feature type="repeat" description="ANK" evidence="3">
    <location>
        <begin position="170"/>
        <end position="191"/>
    </location>
</feature>
<accession>A0A8J2Q436</accession>
<dbReference type="AlphaFoldDB" id="A0A8J2Q436"/>
<dbReference type="InterPro" id="IPR002110">
    <property type="entry name" value="Ankyrin_rpt"/>
</dbReference>
<proteinExistence type="predicted"/>
<dbReference type="PANTHER" id="PTHR24161:SF124">
    <property type="entry name" value="TRANSIENT RECEPTOR POTENTIAL CHANNEL PYREXIA"/>
    <property type="match status" value="1"/>
</dbReference>
<keyword evidence="4" id="KW-0472">Membrane</keyword>
<evidence type="ECO:0000256" key="3">
    <source>
        <dbReference type="PROSITE-ProRule" id="PRU00023"/>
    </source>
</evidence>
<comment type="caution">
    <text evidence="5">The sequence shown here is derived from an EMBL/GenBank/DDBJ whole genome shotgun (WGS) entry which is preliminary data.</text>
</comment>
<organism evidence="5 6">
    <name type="scientific">Allacma fusca</name>
    <dbReference type="NCBI Taxonomy" id="39272"/>
    <lineage>
        <taxon>Eukaryota</taxon>
        <taxon>Metazoa</taxon>
        <taxon>Ecdysozoa</taxon>
        <taxon>Arthropoda</taxon>
        <taxon>Hexapoda</taxon>
        <taxon>Collembola</taxon>
        <taxon>Symphypleona</taxon>
        <taxon>Sminthuridae</taxon>
        <taxon>Allacma</taxon>
    </lineage>
</organism>
<evidence type="ECO:0008006" key="7">
    <source>
        <dbReference type="Google" id="ProtNLM"/>
    </source>
</evidence>
<feature type="transmembrane region" description="Helical" evidence="4">
    <location>
        <begin position="697"/>
        <end position="718"/>
    </location>
</feature>
<gene>
    <name evidence="5" type="ORF">AFUS01_LOCUS42411</name>
</gene>
<evidence type="ECO:0000313" key="6">
    <source>
        <dbReference type="Proteomes" id="UP000708208"/>
    </source>
</evidence>
<keyword evidence="6" id="KW-1185">Reference proteome</keyword>